<dbReference type="PROSITE" id="PS51005">
    <property type="entry name" value="NAC"/>
    <property type="match status" value="1"/>
</dbReference>
<evidence type="ECO:0000256" key="3">
    <source>
        <dbReference type="ARBA" id="ARBA00023163"/>
    </source>
</evidence>
<evidence type="ECO:0000259" key="5">
    <source>
        <dbReference type="PROSITE" id="PS51005"/>
    </source>
</evidence>
<comment type="caution">
    <text evidence="6">The sequence shown here is derived from an EMBL/GenBank/DDBJ whole genome shotgun (WGS) entry which is preliminary data.</text>
</comment>
<proteinExistence type="predicted"/>
<keyword evidence="2" id="KW-0238">DNA-binding</keyword>
<keyword evidence="3" id="KW-0804">Transcription</keyword>
<evidence type="ECO:0000313" key="7">
    <source>
        <dbReference type="Proteomes" id="UP001177140"/>
    </source>
</evidence>
<evidence type="ECO:0000256" key="2">
    <source>
        <dbReference type="ARBA" id="ARBA00023125"/>
    </source>
</evidence>
<dbReference type="GO" id="GO:0006355">
    <property type="term" value="P:regulation of DNA-templated transcription"/>
    <property type="evidence" value="ECO:0007669"/>
    <property type="project" value="InterPro"/>
</dbReference>
<dbReference type="Gene3D" id="2.170.150.80">
    <property type="entry name" value="NAC domain"/>
    <property type="match status" value="1"/>
</dbReference>
<reference evidence="6" key="1">
    <citation type="submission" date="2022-03" db="EMBL/GenBank/DDBJ databases">
        <title>A functionally conserved STORR gene fusion in Papaver species that diverged 16.8 million years ago.</title>
        <authorList>
            <person name="Catania T."/>
        </authorList>
    </citation>
    <scope>NUCLEOTIDE SEQUENCE</scope>
    <source>
        <strain evidence="6">S-191538</strain>
    </source>
</reference>
<accession>A0AA41W320</accession>
<dbReference type="EMBL" id="JAJJMA010347753">
    <property type="protein sequence ID" value="MCL7052252.1"/>
    <property type="molecule type" value="Genomic_DNA"/>
</dbReference>
<protein>
    <recommendedName>
        <fullName evidence="5">NAC domain-containing protein</fullName>
    </recommendedName>
</protein>
<dbReference type="InterPro" id="IPR003441">
    <property type="entry name" value="NAC-dom"/>
</dbReference>
<organism evidence="6 7">
    <name type="scientific">Papaver nudicaule</name>
    <name type="common">Iceland poppy</name>
    <dbReference type="NCBI Taxonomy" id="74823"/>
    <lineage>
        <taxon>Eukaryota</taxon>
        <taxon>Viridiplantae</taxon>
        <taxon>Streptophyta</taxon>
        <taxon>Embryophyta</taxon>
        <taxon>Tracheophyta</taxon>
        <taxon>Spermatophyta</taxon>
        <taxon>Magnoliopsida</taxon>
        <taxon>Ranunculales</taxon>
        <taxon>Papaveraceae</taxon>
        <taxon>Papaveroideae</taxon>
        <taxon>Papaver</taxon>
    </lineage>
</organism>
<gene>
    <name evidence="6" type="ORF">MKW94_017911</name>
</gene>
<dbReference type="PANTHER" id="PTHR31719:SF179">
    <property type="entry name" value="OS08G0148400 PROTEIN"/>
    <property type="match status" value="1"/>
</dbReference>
<feature type="domain" description="NAC" evidence="5">
    <location>
        <begin position="11"/>
        <end position="166"/>
    </location>
</feature>
<sequence length="272" mass="30847">MGDQNLEDSYVPIGFKFAPSDDELISFFLKNKIENPGEFNLPAIPVTNIYEHLPQDLLEGNKDKDAYFFTPRNKRHAKGPHVNRSVKEGYGHWRITGSGKAKEIRGVDGSAIGYKNSLKFYTGKNKTDGKGTDWLMNEYVMTEKVGCSSGSSMNLDDWVISQVYLKKNAKRTESKAEIDCGGNSTCKKMENERKRSRGQEGIEIGDHENVRMSADMPRPVHHQQYEDYNPQLGANNLPYSEMSSNAILNIQNHQENHYQLGGYSGMIHQQQY</sequence>
<dbReference type="GO" id="GO:0003677">
    <property type="term" value="F:DNA binding"/>
    <property type="evidence" value="ECO:0007669"/>
    <property type="project" value="UniProtKB-KW"/>
</dbReference>
<dbReference type="Proteomes" id="UP001177140">
    <property type="component" value="Unassembled WGS sequence"/>
</dbReference>
<dbReference type="AlphaFoldDB" id="A0AA41W320"/>
<dbReference type="PANTHER" id="PTHR31719">
    <property type="entry name" value="NAC TRANSCRIPTION FACTOR 56"/>
    <property type="match status" value="1"/>
</dbReference>
<dbReference type="InterPro" id="IPR036093">
    <property type="entry name" value="NAC_dom_sf"/>
</dbReference>
<keyword evidence="4" id="KW-0539">Nucleus</keyword>
<keyword evidence="1" id="KW-0805">Transcription regulation</keyword>
<evidence type="ECO:0000313" key="6">
    <source>
        <dbReference type="EMBL" id="MCL7052252.1"/>
    </source>
</evidence>
<dbReference type="SUPFAM" id="SSF101941">
    <property type="entry name" value="NAC domain"/>
    <property type="match status" value="1"/>
</dbReference>
<keyword evidence="7" id="KW-1185">Reference proteome</keyword>
<dbReference type="Pfam" id="PF02365">
    <property type="entry name" value="NAM"/>
    <property type="match status" value="1"/>
</dbReference>
<evidence type="ECO:0000256" key="4">
    <source>
        <dbReference type="ARBA" id="ARBA00023242"/>
    </source>
</evidence>
<name>A0AA41W320_PAPNU</name>
<evidence type="ECO:0000256" key="1">
    <source>
        <dbReference type="ARBA" id="ARBA00023015"/>
    </source>
</evidence>